<gene>
    <name evidence="1" type="ORF">IE877_19375</name>
</gene>
<keyword evidence="2" id="KW-1185">Reference proteome</keyword>
<name>A0ABR9D4E9_9GAMM</name>
<comment type="caution">
    <text evidence="1">The sequence shown here is derived from an EMBL/GenBank/DDBJ whole genome shotgun (WGS) entry which is preliminary data.</text>
</comment>
<protein>
    <recommendedName>
        <fullName evidence="3">HEPN domain-containing protein</fullName>
    </recommendedName>
</protein>
<evidence type="ECO:0000313" key="1">
    <source>
        <dbReference type="EMBL" id="MBD9358006.1"/>
    </source>
</evidence>
<organism evidence="1 2">
    <name type="scientific">Methylomonas albis</name>
    <dbReference type="NCBI Taxonomy" id="1854563"/>
    <lineage>
        <taxon>Bacteria</taxon>
        <taxon>Pseudomonadati</taxon>
        <taxon>Pseudomonadota</taxon>
        <taxon>Gammaproteobacteria</taxon>
        <taxon>Methylococcales</taxon>
        <taxon>Methylococcaceae</taxon>
        <taxon>Methylomonas</taxon>
    </lineage>
</organism>
<reference evidence="1 2" key="1">
    <citation type="submission" date="2020-09" db="EMBL/GenBank/DDBJ databases">
        <title>Methylomonas albis sp. nov. and Methylomonas fluvii sp. nov.: Two cold-adapted methanotrophs from the River Elbe and an amended description of Methylovulum psychrotolerans strain Eb1.</title>
        <authorList>
            <person name="Bussmann I.K."/>
            <person name="Klings K.-W."/>
            <person name="Warnstedt J."/>
            <person name="Hoppert M."/>
            <person name="Saborowski A."/>
            <person name="Horn F."/>
            <person name="Liebner S."/>
        </authorList>
    </citation>
    <scope>NUCLEOTIDE SEQUENCE [LARGE SCALE GENOMIC DNA]</scope>
    <source>
        <strain evidence="1 2">EbA</strain>
    </source>
</reference>
<evidence type="ECO:0008006" key="3">
    <source>
        <dbReference type="Google" id="ProtNLM"/>
    </source>
</evidence>
<evidence type="ECO:0000313" key="2">
    <source>
        <dbReference type="Proteomes" id="UP000652176"/>
    </source>
</evidence>
<dbReference type="Proteomes" id="UP000652176">
    <property type="component" value="Unassembled WGS sequence"/>
</dbReference>
<sequence>MTLLENASVFINEAIRNARRAKRESRYWSFAIFHLIQGLELLMKHVLQLQHPILIFENIDSPKNTVNLTLCLDRLKGIANIQIDEKEARAIKRASTQRNKIVHHEYDLNPDYYRSVFVELFEFVHYFHAKHLAGELHDRIDPKLWRTEAELLAQFDNQWVTYRGRKLPSYLPLDIVVAQRYTTVRKSIVGGYNYLPREPYLGEFGPECPDCGVNNGEFHTSLCDIERCPSCGGQLLMCLVSPERCNIEYWIPRRGKGLP</sequence>
<dbReference type="EMBL" id="JACXSS010000001">
    <property type="protein sequence ID" value="MBD9358006.1"/>
    <property type="molecule type" value="Genomic_DNA"/>
</dbReference>
<dbReference type="RefSeq" id="WP_192376246.1">
    <property type="nucleotide sequence ID" value="NZ_CAJHIV010000001.1"/>
</dbReference>
<accession>A0ABR9D4E9</accession>
<proteinExistence type="predicted"/>